<sequence>MKMKKWLKILGVFALFLALTGCHKSKENVIKVGVVGEKNNEWEYLQKELKEKEGLQIELVKFTDYRAPIEALEQGEIDLHACLTEIYMDQINKESGRHNTTIGYTTLNPMGIFSKKISSIDALKDGGLVAIPNDVSNESRALLLLQEAGLIQLDKSKSLLPTVHDITENPKNLQFKVLESNQTARAMDEVDISLINNDMAANAGLIPTKDAIFIEKKSDSSKPYWNVIAADVKNKDKETYKTVVKYYQTEKVAQLIDEKSKGSSIPIW</sequence>
<feature type="lipid moiety-binding region" description="S-diacylglycerol cysteine" evidence="7">
    <location>
        <position position="22"/>
    </location>
</feature>
<gene>
    <name evidence="8" type="ORF">HMPREF3187_00488</name>
</gene>
<evidence type="ECO:0000256" key="2">
    <source>
        <dbReference type="ARBA" id="ARBA00022729"/>
    </source>
</evidence>
<dbReference type="SUPFAM" id="SSF53850">
    <property type="entry name" value="Periplasmic binding protein-like II"/>
    <property type="match status" value="1"/>
</dbReference>
<proteinExistence type="inferred from homology"/>
<keyword evidence="5 6" id="KW-0449">Lipoprotein</keyword>
<accession>A0A133Y376</accession>
<keyword evidence="2" id="KW-0732">Signal</keyword>
<dbReference type="Proteomes" id="UP000070422">
    <property type="component" value="Unassembled WGS sequence"/>
</dbReference>
<evidence type="ECO:0000313" key="8">
    <source>
        <dbReference type="EMBL" id="KXB37631.1"/>
    </source>
</evidence>
<evidence type="ECO:0000256" key="5">
    <source>
        <dbReference type="ARBA" id="ARBA00023288"/>
    </source>
</evidence>
<evidence type="ECO:0000256" key="7">
    <source>
        <dbReference type="PIRSR" id="PIRSR002854-1"/>
    </source>
</evidence>
<comment type="similarity">
    <text evidence="6">Belongs to the nlpA lipoprotein family.</text>
</comment>
<dbReference type="GO" id="GO:0016020">
    <property type="term" value="C:membrane"/>
    <property type="evidence" value="ECO:0007669"/>
    <property type="project" value="UniProtKB-SubCell"/>
</dbReference>
<protein>
    <recommendedName>
        <fullName evidence="6">Lipoprotein</fullName>
    </recommendedName>
</protein>
<evidence type="ECO:0000256" key="6">
    <source>
        <dbReference type="PIRNR" id="PIRNR002854"/>
    </source>
</evidence>
<dbReference type="PANTHER" id="PTHR30429:SF1">
    <property type="entry name" value="D-METHIONINE-BINDING LIPOPROTEIN METQ-RELATED"/>
    <property type="match status" value="1"/>
</dbReference>
<dbReference type="InterPro" id="IPR004872">
    <property type="entry name" value="Lipoprotein_NlpA"/>
</dbReference>
<evidence type="ECO:0000256" key="3">
    <source>
        <dbReference type="ARBA" id="ARBA00023136"/>
    </source>
</evidence>
<name>A0A133Y376_9LACT</name>
<dbReference type="Gene3D" id="3.40.190.10">
    <property type="entry name" value="Periplasmic binding protein-like II"/>
    <property type="match status" value="2"/>
</dbReference>
<dbReference type="AlphaFoldDB" id="A0A133Y376"/>
<keyword evidence="4" id="KW-0564">Palmitate</keyword>
<comment type="subcellular location">
    <subcellularLocation>
        <location evidence="1">Membrane</location>
        <topology evidence="1">Lipid-anchor</topology>
    </subcellularLocation>
</comment>
<organism evidence="8 9">
    <name type="scientific">Aerococcus christensenii</name>
    <dbReference type="NCBI Taxonomy" id="87541"/>
    <lineage>
        <taxon>Bacteria</taxon>
        <taxon>Bacillati</taxon>
        <taxon>Bacillota</taxon>
        <taxon>Bacilli</taxon>
        <taxon>Lactobacillales</taxon>
        <taxon>Aerococcaceae</taxon>
        <taxon>Aerococcus</taxon>
    </lineage>
</organism>
<dbReference type="Pfam" id="PF03180">
    <property type="entry name" value="Lipoprotein_9"/>
    <property type="match status" value="1"/>
</dbReference>
<dbReference type="PATRIC" id="fig|87541.4.peg.491"/>
<dbReference type="STRING" id="87541.AWM71_00500"/>
<comment type="caution">
    <text evidence="8">The sequence shown here is derived from an EMBL/GenBank/DDBJ whole genome shotgun (WGS) entry which is preliminary data.</text>
</comment>
<evidence type="ECO:0000313" key="9">
    <source>
        <dbReference type="Proteomes" id="UP000070422"/>
    </source>
</evidence>
<dbReference type="EMBL" id="LSCQ01000022">
    <property type="protein sequence ID" value="KXB37631.1"/>
    <property type="molecule type" value="Genomic_DNA"/>
</dbReference>
<evidence type="ECO:0000256" key="4">
    <source>
        <dbReference type="ARBA" id="ARBA00023139"/>
    </source>
</evidence>
<dbReference type="PROSITE" id="PS51257">
    <property type="entry name" value="PROKAR_LIPOPROTEIN"/>
    <property type="match status" value="1"/>
</dbReference>
<keyword evidence="3" id="KW-0472">Membrane</keyword>
<reference evidence="8 9" key="1">
    <citation type="submission" date="2016-01" db="EMBL/GenBank/DDBJ databases">
        <authorList>
            <person name="Oliw E.H."/>
        </authorList>
    </citation>
    <scope>NUCLEOTIDE SEQUENCE [LARGE SCALE GENOMIC DNA]</scope>
    <source>
        <strain evidence="8 9">KA00635</strain>
    </source>
</reference>
<dbReference type="PIRSF" id="PIRSF002854">
    <property type="entry name" value="MetQ"/>
    <property type="match status" value="1"/>
</dbReference>
<dbReference type="PANTHER" id="PTHR30429">
    <property type="entry name" value="D-METHIONINE-BINDING LIPOPROTEIN METQ"/>
    <property type="match status" value="1"/>
</dbReference>
<evidence type="ECO:0000256" key="1">
    <source>
        <dbReference type="ARBA" id="ARBA00004635"/>
    </source>
</evidence>